<reference evidence="2 3" key="1">
    <citation type="submission" date="2024-01" db="EMBL/GenBank/DDBJ databases">
        <title>The complete chloroplast genome sequence of Lithospermum erythrorhizon: insights into the phylogenetic relationship among Boraginaceae species and the maternal lineages of purple gromwells.</title>
        <authorList>
            <person name="Okada T."/>
            <person name="Watanabe K."/>
        </authorList>
    </citation>
    <scope>NUCLEOTIDE SEQUENCE [LARGE SCALE GENOMIC DNA]</scope>
</reference>
<dbReference type="AlphaFoldDB" id="A0AAV3RTN3"/>
<proteinExistence type="predicted"/>
<accession>A0AAV3RTN3</accession>
<dbReference type="EMBL" id="BAABME010029097">
    <property type="protein sequence ID" value="GAA0183196.1"/>
    <property type="molecule type" value="Genomic_DNA"/>
</dbReference>
<organism evidence="2 3">
    <name type="scientific">Lithospermum erythrorhizon</name>
    <name type="common">Purple gromwell</name>
    <name type="synonym">Lithospermum officinale var. erythrorhizon</name>
    <dbReference type="NCBI Taxonomy" id="34254"/>
    <lineage>
        <taxon>Eukaryota</taxon>
        <taxon>Viridiplantae</taxon>
        <taxon>Streptophyta</taxon>
        <taxon>Embryophyta</taxon>
        <taxon>Tracheophyta</taxon>
        <taxon>Spermatophyta</taxon>
        <taxon>Magnoliopsida</taxon>
        <taxon>eudicotyledons</taxon>
        <taxon>Gunneridae</taxon>
        <taxon>Pentapetalae</taxon>
        <taxon>asterids</taxon>
        <taxon>lamiids</taxon>
        <taxon>Boraginales</taxon>
        <taxon>Boraginaceae</taxon>
        <taxon>Boraginoideae</taxon>
        <taxon>Lithospermeae</taxon>
        <taxon>Lithospermum</taxon>
    </lineage>
</organism>
<name>A0AAV3RTN3_LITER</name>
<evidence type="ECO:0000313" key="2">
    <source>
        <dbReference type="EMBL" id="GAA0183196.1"/>
    </source>
</evidence>
<dbReference type="Proteomes" id="UP001454036">
    <property type="component" value="Unassembled WGS sequence"/>
</dbReference>
<gene>
    <name evidence="2" type="ORF">LIER_42355</name>
</gene>
<comment type="caution">
    <text evidence="2">The sequence shown here is derived from an EMBL/GenBank/DDBJ whole genome shotgun (WGS) entry which is preliminary data.</text>
</comment>
<keyword evidence="3" id="KW-1185">Reference proteome</keyword>
<sequence length="114" mass="13060">MMKWNLIPISPEIVGELHKVIGNTTLKKQFLRRENRILIRESKKQTMARKRPHPGLGTSNVPDMAHVSVPSIGIVKFMTYWGNNNGATDDDQHLHIPTIIRAEFSSEDRETDRT</sequence>
<protein>
    <submittedName>
        <fullName evidence="2">Uncharacterized protein</fullName>
    </submittedName>
</protein>
<evidence type="ECO:0000313" key="3">
    <source>
        <dbReference type="Proteomes" id="UP001454036"/>
    </source>
</evidence>
<feature type="region of interest" description="Disordered" evidence="1">
    <location>
        <begin position="41"/>
        <end position="63"/>
    </location>
</feature>
<evidence type="ECO:0000256" key="1">
    <source>
        <dbReference type="SAM" id="MobiDB-lite"/>
    </source>
</evidence>